<dbReference type="PANTHER" id="PTHR21256:SF2">
    <property type="entry name" value="HISTIDINE BIOSYNTHESIS TRIFUNCTIONAL PROTEIN"/>
    <property type="match status" value="1"/>
</dbReference>
<evidence type="ECO:0000256" key="1">
    <source>
        <dbReference type="ARBA" id="ARBA00010178"/>
    </source>
</evidence>
<accession>A0A0U5AHZ8</accession>
<reference evidence="11 12" key="1">
    <citation type="journal article" date="2016" name="Int. J. Syst. Evol. Microbiol.">
        <title>Caldimicrobium thiodismutans sp. nov., a sulfur-disproportionating bacterium isolated from a hot spring, and emended description of the genus Caldimicrobium.</title>
        <authorList>
            <person name="Kojima H."/>
            <person name="Umezawa K."/>
            <person name="Fukui M."/>
        </authorList>
    </citation>
    <scope>NUCLEOTIDE SEQUENCE [LARGE SCALE GENOMIC DNA]</scope>
    <source>
        <strain evidence="11 12">TF1</strain>
    </source>
</reference>
<feature type="active site" description="Proton acceptor" evidence="5 7">
    <location>
        <position position="331"/>
    </location>
</feature>
<name>A0A0U5AHZ8_9BACT</name>
<comment type="pathway">
    <text evidence="5">Amino-acid biosynthesis; L-histidine biosynthesis; L-histidine from 5-phospho-alpha-D-ribose 1-diphosphate: step 9/9.</text>
</comment>
<dbReference type="EC" id="1.1.1.23" evidence="5"/>
<feature type="binding site" evidence="5 9">
    <location>
        <position position="365"/>
    </location>
    <ligand>
        <name>Zn(2+)</name>
        <dbReference type="ChEBI" id="CHEBI:29105"/>
    </ligand>
</feature>
<feature type="binding site" evidence="5 9">
    <location>
        <position position="424"/>
    </location>
    <ligand>
        <name>Zn(2+)</name>
        <dbReference type="ChEBI" id="CHEBI:29105"/>
    </ligand>
</feature>
<comment type="caution">
    <text evidence="5">Lacks conserved residue(s) required for the propagation of feature annotation.</text>
</comment>
<dbReference type="InterPro" id="IPR012131">
    <property type="entry name" value="Hstdl_DH"/>
</dbReference>
<keyword evidence="3 5" id="KW-0862">Zinc</keyword>
<comment type="similarity">
    <text evidence="1 5 6 10">Belongs to the histidinol dehydrogenase family.</text>
</comment>
<protein>
    <recommendedName>
        <fullName evidence="5">Histidinol dehydrogenase</fullName>
        <shortName evidence="5">HDH</shortName>
        <ecNumber evidence="5">1.1.1.23</ecNumber>
    </recommendedName>
</protein>
<evidence type="ECO:0000313" key="11">
    <source>
        <dbReference type="EMBL" id="BAU23532.1"/>
    </source>
</evidence>
<dbReference type="Gene3D" id="1.20.5.1300">
    <property type="match status" value="1"/>
</dbReference>
<keyword evidence="12" id="KW-1185">Reference proteome</keyword>
<dbReference type="FunFam" id="3.40.50.1980:FF:000001">
    <property type="entry name" value="Histidinol dehydrogenase"/>
    <property type="match status" value="1"/>
</dbReference>
<dbReference type="InterPro" id="IPR016161">
    <property type="entry name" value="Ald_DH/histidinol_DH"/>
</dbReference>
<dbReference type="PATRIC" id="fig|1653476.3.peg.1200"/>
<dbReference type="EMBL" id="AP014945">
    <property type="protein sequence ID" value="BAU23532.1"/>
    <property type="molecule type" value="Genomic_DNA"/>
</dbReference>
<keyword evidence="4 5" id="KW-0560">Oxidoreductase</keyword>
<comment type="function">
    <text evidence="5">Catalyzes the sequential NAD-dependent oxidations of L-histidinol to L-histidinaldehyde and then to L-histidine.</text>
</comment>
<keyword evidence="5" id="KW-0028">Amino-acid biosynthesis</keyword>
<dbReference type="GO" id="GO:0005829">
    <property type="term" value="C:cytosol"/>
    <property type="evidence" value="ECO:0007669"/>
    <property type="project" value="TreeGrafter"/>
</dbReference>
<evidence type="ECO:0000256" key="3">
    <source>
        <dbReference type="ARBA" id="ARBA00022833"/>
    </source>
</evidence>
<evidence type="ECO:0000256" key="6">
    <source>
        <dbReference type="PIRNR" id="PIRNR000099"/>
    </source>
</evidence>
<feature type="binding site" evidence="5 8">
    <location>
        <position position="365"/>
    </location>
    <ligand>
        <name>substrate</name>
    </ligand>
</feature>
<dbReference type="NCBIfam" id="TIGR00069">
    <property type="entry name" value="hisD"/>
    <property type="match status" value="1"/>
</dbReference>
<dbReference type="GO" id="GO:0008270">
    <property type="term" value="F:zinc ion binding"/>
    <property type="evidence" value="ECO:0007669"/>
    <property type="project" value="UniProtKB-UniRule"/>
</dbReference>
<sequence length="437" mass="48344">MLRVLKYPSPRAERFLKRLLQRIEEYPKKIERYVEKIGQEVRRKGDRALIEYTSKFDGVILEREELKVSEGEIEKAYDKIDKSLLSAIQHSIQKVKSFHEKALPLSWFDSKAPGITLGQVVRPVESAGLYIPGGKGGETPLISTVIMTAVPAKIAGVKNIFLVSPPRKDKSLHPALLVAGREAGVDAIFRIGGPWSIFALAYGTESIPKVEIICGPGNIYVTLAKKLVSFQVGIDFLAGPSEVLIIADNSADPEFVVWDLLAQAEHDPLSMSLLITTSKKLLKEVKRLIPQALNKGFRREIAEESLRKRGALILVDSIDSAFELANLIAPEHLEIMTQNPFEHLSKVKNAGAVFLGAYTPEAIGDYMAGPNHVLPTMGLARFTSALSTEKFLKKINFMQYTPSALFAEAEKVITLAEAENLPSHAEAVKIRLKRREA</sequence>
<keyword evidence="5" id="KW-0368">Histidine biosynthesis</keyword>
<evidence type="ECO:0000256" key="2">
    <source>
        <dbReference type="ARBA" id="ARBA00022723"/>
    </source>
</evidence>
<dbReference type="InterPro" id="IPR022695">
    <property type="entry name" value="Histidinol_DH_monofunct"/>
</dbReference>
<comment type="catalytic activity">
    <reaction evidence="5">
        <text>L-histidinol + 2 NAD(+) + H2O = L-histidine + 2 NADH + 3 H(+)</text>
        <dbReference type="Rhea" id="RHEA:20641"/>
        <dbReference type="ChEBI" id="CHEBI:15377"/>
        <dbReference type="ChEBI" id="CHEBI:15378"/>
        <dbReference type="ChEBI" id="CHEBI:57540"/>
        <dbReference type="ChEBI" id="CHEBI:57595"/>
        <dbReference type="ChEBI" id="CHEBI:57699"/>
        <dbReference type="ChEBI" id="CHEBI:57945"/>
        <dbReference type="EC" id="1.1.1.23"/>
    </reaction>
</comment>
<evidence type="ECO:0000313" key="12">
    <source>
        <dbReference type="Proteomes" id="UP000068196"/>
    </source>
</evidence>
<dbReference type="STRING" id="1653476.THC_1160"/>
<dbReference type="RefSeq" id="WP_068514631.1">
    <property type="nucleotide sequence ID" value="NZ_AP014945.1"/>
</dbReference>
<feature type="binding site" evidence="5 8">
    <location>
        <position position="266"/>
    </location>
    <ligand>
        <name>substrate</name>
    </ligand>
</feature>
<evidence type="ECO:0000256" key="4">
    <source>
        <dbReference type="ARBA" id="ARBA00023002"/>
    </source>
</evidence>
<comment type="cofactor">
    <cofactor evidence="5 9">
        <name>Zn(2+)</name>
        <dbReference type="ChEBI" id="CHEBI:29105"/>
    </cofactor>
    <text evidence="5 9">Binds 1 zinc ion per subunit.</text>
</comment>
<feature type="binding site" evidence="5 8">
    <location>
        <position position="241"/>
    </location>
    <ligand>
        <name>substrate</name>
    </ligand>
</feature>
<dbReference type="GO" id="GO:0000105">
    <property type="term" value="P:L-histidine biosynthetic process"/>
    <property type="evidence" value="ECO:0007669"/>
    <property type="project" value="UniProtKB-UniRule"/>
</dbReference>
<evidence type="ECO:0000256" key="9">
    <source>
        <dbReference type="PIRSR" id="PIRSR000099-4"/>
    </source>
</evidence>
<evidence type="ECO:0000256" key="5">
    <source>
        <dbReference type="HAMAP-Rule" id="MF_01024"/>
    </source>
</evidence>
<organism evidence="11 12">
    <name type="scientific">Caldimicrobium thiodismutans</name>
    <dbReference type="NCBI Taxonomy" id="1653476"/>
    <lineage>
        <taxon>Bacteria</taxon>
        <taxon>Pseudomonadati</taxon>
        <taxon>Thermodesulfobacteriota</taxon>
        <taxon>Thermodesulfobacteria</taxon>
        <taxon>Thermodesulfobacteriales</taxon>
        <taxon>Thermodesulfobacteriaceae</taxon>
        <taxon>Caldimicrobium</taxon>
    </lineage>
</organism>
<feature type="binding site" evidence="5 9">
    <location>
        <position position="263"/>
    </location>
    <ligand>
        <name>Zn(2+)</name>
        <dbReference type="ChEBI" id="CHEBI:29105"/>
    </ligand>
</feature>
<dbReference type="PRINTS" id="PR00083">
    <property type="entry name" value="HOLDHDRGNASE"/>
</dbReference>
<dbReference type="GO" id="GO:0004399">
    <property type="term" value="F:histidinol dehydrogenase activity"/>
    <property type="evidence" value="ECO:0007669"/>
    <property type="project" value="UniProtKB-UniRule"/>
</dbReference>
<proteinExistence type="inferred from homology"/>
<feature type="binding site" evidence="5 9">
    <location>
        <position position="266"/>
    </location>
    <ligand>
        <name>Zn(2+)</name>
        <dbReference type="ChEBI" id="CHEBI:29105"/>
    </ligand>
</feature>
<dbReference type="Pfam" id="PF00815">
    <property type="entry name" value="Histidinol_dh"/>
    <property type="match status" value="1"/>
</dbReference>
<evidence type="ECO:0000256" key="7">
    <source>
        <dbReference type="PIRSR" id="PIRSR000099-1"/>
    </source>
</evidence>
<dbReference type="HAMAP" id="MF_01024">
    <property type="entry name" value="HisD"/>
    <property type="match status" value="1"/>
</dbReference>
<dbReference type="PANTHER" id="PTHR21256">
    <property type="entry name" value="HISTIDINOL DEHYDROGENASE HDH"/>
    <property type="match status" value="1"/>
</dbReference>
<evidence type="ECO:0000256" key="8">
    <source>
        <dbReference type="PIRSR" id="PIRSR000099-3"/>
    </source>
</evidence>
<dbReference type="AlphaFoldDB" id="A0A0U5AHZ8"/>
<feature type="binding site" evidence="5 8">
    <location>
        <position position="419"/>
    </location>
    <ligand>
        <name>substrate</name>
    </ligand>
</feature>
<dbReference type="GO" id="GO:0051287">
    <property type="term" value="F:NAD binding"/>
    <property type="evidence" value="ECO:0007669"/>
    <property type="project" value="InterPro"/>
</dbReference>
<evidence type="ECO:0000256" key="10">
    <source>
        <dbReference type="RuleBase" id="RU004175"/>
    </source>
</evidence>
<dbReference type="InterPro" id="IPR001692">
    <property type="entry name" value="Histidinol_DH_CS"/>
</dbReference>
<dbReference type="PROSITE" id="PS00611">
    <property type="entry name" value="HISOL_DEHYDROGENASE"/>
    <property type="match status" value="1"/>
</dbReference>
<feature type="binding site" evidence="5 8">
    <location>
        <position position="263"/>
    </location>
    <ligand>
        <name>substrate</name>
    </ligand>
</feature>
<keyword evidence="2 5" id="KW-0479">Metal-binding</keyword>
<dbReference type="OrthoDB" id="9805269at2"/>
<feature type="active site" description="Proton acceptor" evidence="5 7">
    <location>
        <position position="332"/>
    </location>
</feature>
<feature type="binding site" evidence="5 8">
    <location>
        <position position="424"/>
    </location>
    <ligand>
        <name>substrate</name>
    </ligand>
</feature>
<feature type="binding site" evidence="5 8">
    <location>
        <position position="332"/>
    </location>
    <ligand>
        <name>substrate</name>
    </ligand>
</feature>
<reference evidence="12" key="2">
    <citation type="journal article" date="2016" name="Int. J. Syst. Evol. Microbiol.">
        <title>Caldimicrobium thiodismutans sp. nov., a sulfur-disproportionating bacterium isolated from a hot spring.</title>
        <authorList>
            <person name="Kojima H."/>
            <person name="Umezawa K."/>
            <person name="Fukui M."/>
        </authorList>
    </citation>
    <scope>NUCLEOTIDE SEQUENCE [LARGE SCALE GENOMIC DNA]</scope>
    <source>
        <strain evidence="12">TF1</strain>
    </source>
</reference>
<dbReference type="KEGG" id="cthi:THC_1160"/>
<dbReference type="SUPFAM" id="SSF53720">
    <property type="entry name" value="ALDH-like"/>
    <property type="match status" value="1"/>
</dbReference>
<dbReference type="Proteomes" id="UP000068196">
    <property type="component" value="Chromosome"/>
</dbReference>
<dbReference type="Gene3D" id="3.40.50.1980">
    <property type="entry name" value="Nitrogenase molybdenum iron protein domain"/>
    <property type="match status" value="2"/>
</dbReference>
<keyword evidence="5" id="KW-0520">NAD</keyword>
<dbReference type="CDD" id="cd06572">
    <property type="entry name" value="Histidinol_dh"/>
    <property type="match status" value="1"/>
</dbReference>
<dbReference type="UniPathway" id="UPA00031">
    <property type="reaction ID" value="UER00014"/>
</dbReference>
<dbReference type="PIRSF" id="PIRSF000099">
    <property type="entry name" value="Histidinol_dh"/>
    <property type="match status" value="1"/>
</dbReference>
<gene>
    <name evidence="5" type="primary">hisD</name>
    <name evidence="11" type="ORF">THC_1160</name>
</gene>